<comment type="caution">
    <text evidence="1">The sequence shown here is derived from an EMBL/GenBank/DDBJ whole genome shotgun (WGS) entry which is preliminary data.</text>
</comment>
<keyword evidence="2" id="KW-1185">Reference proteome</keyword>
<evidence type="ECO:0000313" key="1">
    <source>
        <dbReference type="EMBL" id="KAI0065866.1"/>
    </source>
</evidence>
<reference evidence="1" key="2">
    <citation type="journal article" date="2022" name="New Phytol.">
        <title>Evolutionary transition to the ectomycorrhizal habit in the genomes of a hyperdiverse lineage of mushroom-forming fungi.</title>
        <authorList>
            <person name="Looney B."/>
            <person name="Miyauchi S."/>
            <person name="Morin E."/>
            <person name="Drula E."/>
            <person name="Courty P.E."/>
            <person name="Kohler A."/>
            <person name="Kuo A."/>
            <person name="LaButti K."/>
            <person name="Pangilinan J."/>
            <person name="Lipzen A."/>
            <person name="Riley R."/>
            <person name="Andreopoulos W."/>
            <person name="He G."/>
            <person name="Johnson J."/>
            <person name="Nolan M."/>
            <person name="Tritt A."/>
            <person name="Barry K.W."/>
            <person name="Grigoriev I.V."/>
            <person name="Nagy L.G."/>
            <person name="Hibbett D."/>
            <person name="Henrissat B."/>
            <person name="Matheny P.B."/>
            <person name="Labbe J."/>
            <person name="Martin F.M."/>
        </authorList>
    </citation>
    <scope>NUCLEOTIDE SEQUENCE</scope>
    <source>
        <strain evidence="1">HHB10654</strain>
    </source>
</reference>
<protein>
    <submittedName>
        <fullName evidence="1">Cysteine proteinase</fullName>
    </submittedName>
</protein>
<reference evidence="1" key="1">
    <citation type="submission" date="2021-03" db="EMBL/GenBank/DDBJ databases">
        <authorList>
            <consortium name="DOE Joint Genome Institute"/>
            <person name="Ahrendt S."/>
            <person name="Looney B.P."/>
            <person name="Miyauchi S."/>
            <person name="Morin E."/>
            <person name="Drula E."/>
            <person name="Courty P.E."/>
            <person name="Chicoki N."/>
            <person name="Fauchery L."/>
            <person name="Kohler A."/>
            <person name="Kuo A."/>
            <person name="Labutti K."/>
            <person name="Pangilinan J."/>
            <person name="Lipzen A."/>
            <person name="Riley R."/>
            <person name="Andreopoulos W."/>
            <person name="He G."/>
            <person name="Johnson J."/>
            <person name="Barry K.W."/>
            <person name="Grigoriev I.V."/>
            <person name="Nagy L."/>
            <person name="Hibbett D."/>
            <person name="Henrissat B."/>
            <person name="Matheny P.B."/>
            <person name="Labbe J."/>
            <person name="Martin F."/>
        </authorList>
    </citation>
    <scope>NUCLEOTIDE SEQUENCE</scope>
    <source>
        <strain evidence="1">HHB10654</strain>
    </source>
</reference>
<name>A0ACB8TCC6_9AGAM</name>
<sequence>MLQSLNSALPWNWNSVDSSSVPKQKKKHIRTRADQLAQNGDAQAEKVQDDVGYYPGLVNLSGTYCFMNSTMQALASLSYLQPHVDAIHDKAEALDVPTPVVDALRELLHTLNEPQSYHRAIRPEDMIKALSNPEPGKKSPLFSSREHQDAQELFQLVTEYIKKEAAAVDKEGHRDRGLGALASGSSYTGREVAKGVFDGLTANRRSCVECGYTEAVMHFSFDNWQLSVPRLAASCRLEDCLSEYTKLELLTDCMCRNCSMQATLKRLEEDAERLAEATHTDPDASASKKKRVREAKRFATRVRAAVEEGRIEEDIKGVKMERVFSRAHTKQAMIARPPPVLALHLNRSMHYGAYATKNTCRVSFPELLDLTPFTTSGKLSTTPSLPLSSSSTILQRSTAPSPVAQRVLYRLSAVVCHYGQHSFGHYVCFRRKPRPPALATRRFAPPRVAHFLGCECADCQRYGYVRDGYVRDGDDGARSRWLRISDDSVSECGIESVLAEGSGAFMLYYERVVQPPSVPIPKESEETLKPDGVLPDVPSSSVGSRSEEPERIFGARIVRSVSAQRRSRSVVSGREASVLSVESEQSFSEVSDATEPPRTSEEASERPQEVSIPARSAPPTESALSPSRIDRTTTTPRVVAALPSPISPSRTVGLRA</sequence>
<gene>
    <name evidence="1" type="ORF">BV25DRAFT_1797864</name>
</gene>
<evidence type="ECO:0000313" key="2">
    <source>
        <dbReference type="Proteomes" id="UP000814140"/>
    </source>
</evidence>
<accession>A0ACB8TCC6</accession>
<dbReference type="Proteomes" id="UP000814140">
    <property type="component" value="Unassembled WGS sequence"/>
</dbReference>
<dbReference type="EMBL" id="MU277194">
    <property type="protein sequence ID" value="KAI0065866.1"/>
    <property type="molecule type" value="Genomic_DNA"/>
</dbReference>
<proteinExistence type="predicted"/>
<organism evidence="1 2">
    <name type="scientific">Artomyces pyxidatus</name>
    <dbReference type="NCBI Taxonomy" id="48021"/>
    <lineage>
        <taxon>Eukaryota</taxon>
        <taxon>Fungi</taxon>
        <taxon>Dikarya</taxon>
        <taxon>Basidiomycota</taxon>
        <taxon>Agaricomycotina</taxon>
        <taxon>Agaricomycetes</taxon>
        <taxon>Russulales</taxon>
        <taxon>Auriscalpiaceae</taxon>
        <taxon>Artomyces</taxon>
    </lineage>
</organism>